<evidence type="ECO:0000256" key="1">
    <source>
        <dbReference type="ARBA" id="ARBA00008584"/>
    </source>
</evidence>
<protein>
    <submittedName>
        <fullName evidence="4">Conidial pigment biosynthesis scytalone dehydratase Arp1</fullName>
    </submittedName>
</protein>
<evidence type="ECO:0000256" key="2">
    <source>
        <dbReference type="ARBA" id="ARBA00023239"/>
    </source>
</evidence>
<evidence type="ECO:0000313" key="5">
    <source>
        <dbReference type="Proteomes" id="UP000325579"/>
    </source>
</evidence>
<dbReference type="InterPro" id="IPR032710">
    <property type="entry name" value="NTF2-like_dom_sf"/>
</dbReference>
<keyword evidence="2" id="KW-0456">Lyase</keyword>
<sequence length="155" mass="17020">MSDKSIPLACQHLLYNWANSIDTKAWASLLALFAPMIDVDYSALGLLKAAAVQPALYVRQVSSPRQLGNPDIQTQHMIGACKWTRESESHARVAFQILAAHRREPQAGDAAILATGHGVNTMDFAQIDGEWKIAALKVGVLWVEGDINDIFKPRL</sequence>
<dbReference type="InterPro" id="IPR049884">
    <property type="entry name" value="Scytalone_dh"/>
</dbReference>
<evidence type="ECO:0000259" key="3">
    <source>
        <dbReference type="Pfam" id="PF02982"/>
    </source>
</evidence>
<accession>A0A5N7D7K0</accession>
<evidence type="ECO:0000313" key="4">
    <source>
        <dbReference type="EMBL" id="KAE8402406.1"/>
    </source>
</evidence>
<comment type="similarity">
    <text evidence="1">Belongs to the scytalone dehydratase family.</text>
</comment>
<dbReference type="Gene3D" id="3.10.450.50">
    <property type="match status" value="1"/>
</dbReference>
<dbReference type="EMBL" id="ML736788">
    <property type="protein sequence ID" value="KAE8402406.1"/>
    <property type="molecule type" value="Genomic_DNA"/>
</dbReference>
<dbReference type="Proteomes" id="UP000325579">
    <property type="component" value="Unassembled WGS sequence"/>
</dbReference>
<dbReference type="SUPFAM" id="SSF54427">
    <property type="entry name" value="NTF2-like"/>
    <property type="match status" value="1"/>
</dbReference>
<dbReference type="RefSeq" id="XP_031939725.1">
    <property type="nucleotide sequence ID" value="XM_032082435.1"/>
</dbReference>
<keyword evidence="5" id="KW-1185">Reference proteome</keyword>
<accession>A0A5N6IHP7</accession>
<dbReference type="AlphaFoldDB" id="A0A5N6IHP7"/>
<dbReference type="GeneID" id="43667126"/>
<dbReference type="Pfam" id="PF02982">
    <property type="entry name" value="Scytalone_dh"/>
    <property type="match status" value="1"/>
</dbReference>
<organism evidence="4 5">
    <name type="scientific">Aspergillus pseudonomiae</name>
    <dbReference type="NCBI Taxonomy" id="1506151"/>
    <lineage>
        <taxon>Eukaryota</taxon>
        <taxon>Fungi</taxon>
        <taxon>Dikarya</taxon>
        <taxon>Ascomycota</taxon>
        <taxon>Pezizomycotina</taxon>
        <taxon>Eurotiomycetes</taxon>
        <taxon>Eurotiomycetidae</taxon>
        <taxon>Eurotiales</taxon>
        <taxon>Aspergillaceae</taxon>
        <taxon>Aspergillus</taxon>
        <taxon>Aspergillus subgen. Circumdati</taxon>
    </lineage>
</organism>
<proteinExistence type="inferred from homology"/>
<gene>
    <name evidence="4" type="ORF">BDV37DRAFT_252524</name>
</gene>
<feature type="domain" description="Scytalone dehydratase-like" evidence="3">
    <location>
        <begin position="8"/>
        <end position="152"/>
    </location>
</feature>
<reference evidence="4 5" key="1">
    <citation type="submission" date="2019-04" db="EMBL/GenBank/DDBJ databases">
        <authorList>
            <consortium name="DOE Joint Genome Institute"/>
            <person name="Mondo S."/>
            <person name="Kjaerbolling I."/>
            <person name="Vesth T."/>
            <person name="Frisvad J.C."/>
            <person name="Nybo J.L."/>
            <person name="Theobald S."/>
            <person name="Kildgaard S."/>
            <person name="Isbrandt T."/>
            <person name="Kuo A."/>
            <person name="Sato A."/>
            <person name="Lyhne E.K."/>
            <person name="Kogle M.E."/>
            <person name="Wiebenga A."/>
            <person name="Kun R.S."/>
            <person name="Lubbers R.J."/>
            <person name="Makela M.R."/>
            <person name="Barry K."/>
            <person name="Chovatia M."/>
            <person name="Clum A."/>
            <person name="Daum C."/>
            <person name="Haridas S."/>
            <person name="He G."/>
            <person name="LaButti K."/>
            <person name="Lipzen A."/>
            <person name="Riley R."/>
            <person name="Salamov A."/>
            <person name="Simmons B.A."/>
            <person name="Magnuson J.K."/>
            <person name="Henrissat B."/>
            <person name="Mortensen U.H."/>
            <person name="Larsen T.O."/>
            <person name="Devries R.P."/>
            <person name="Grigoriev I.V."/>
            <person name="Machida M."/>
            <person name="Baker S.E."/>
            <person name="Andersen M.R."/>
            <person name="Cantor M.N."/>
            <person name="Hua S.X."/>
        </authorList>
    </citation>
    <scope>NUCLEOTIDE SEQUENCE [LARGE SCALE GENOMIC DNA]</scope>
    <source>
        <strain evidence="4 5">CBS 119388</strain>
    </source>
</reference>
<dbReference type="GO" id="GO:0016829">
    <property type="term" value="F:lyase activity"/>
    <property type="evidence" value="ECO:0007669"/>
    <property type="project" value="UniProtKB-KW"/>
</dbReference>
<dbReference type="OrthoDB" id="5281072at2759"/>
<name>A0A5N6IHP7_9EURO</name>